<feature type="domain" description="C2H2-type" evidence="2">
    <location>
        <begin position="52"/>
        <end position="72"/>
    </location>
</feature>
<evidence type="ECO:0000313" key="4">
    <source>
        <dbReference type="Proteomes" id="UP000001645"/>
    </source>
</evidence>
<accession>A0A803YDW7</accession>
<reference evidence="3" key="3">
    <citation type="submission" date="2025-09" db="UniProtKB">
        <authorList>
            <consortium name="Ensembl"/>
        </authorList>
    </citation>
    <scope>IDENTIFICATION</scope>
</reference>
<evidence type="ECO:0000313" key="3">
    <source>
        <dbReference type="Ensembl" id="ENSMGAP00000029964.1"/>
    </source>
</evidence>
<dbReference type="PROSITE" id="PS00028">
    <property type="entry name" value="ZINC_FINGER_C2H2_1"/>
    <property type="match status" value="1"/>
</dbReference>
<name>A0A803YDW7_MELGA</name>
<keyword evidence="4" id="KW-1185">Reference proteome</keyword>
<evidence type="ECO:0000256" key="1">
    <source>
        <dbReference type="SAM" id="MobiDB-lite"/>
    </source>
</evidence>
<sequence length="77" mass="8100">QTSNATESRPPAPHLPTPLPPPAGFTTAAYLRVHAAKDHGSTQPHGARSLRCRLCGVHCATAAQLRGHLQTHGPAHD</sequence>
<reference evidence="3" key="2">
    <citation type="submission" date="2025-08" db="UniProtKB">
        <authorList>
            <consortium name="Ensembl"/>
        </authorList>
    </citation>
    <scope>IDENTIFICATION</scope>
</reference>
<feature type="compositionally biased region" description="Pro residues" evidence="1">
    <location>
        <begin position="10"/>
        <end position="23"/>
    </location>
</feature>
<dbReference type="InParanoid" id="A0A803YDW7"/>
<dbReference type="Proteomes" id="UP000001645">
    <property type="component" value="Unplaced"/>
</dbReference>
<protein>
    <recommendedName>
        <fullName evidence="2">C2H2-type domain-containing protein</fullName>
    </recommendedName>
</protein>
<reference evidence="3" key="1">
    <citation type="journal article" date="2010" name="PLoS Biol.">
        <title>Multi-platform next-generation sequencing of the domestic turkey (Meleagris gallopavo): genome assembly and analysis.</title>
        <authorList>
            <person name="Dalloul R.A."/>
            <person name="Long J.A."/>
            <person name="Zimin A.V."/>
            <person name="Aslam L."/>
            <person name="Beal K."/>
            <person name="Blomberg L.A."/>
            <person name="Bouffard P."/>
            <person name="Burt D.W."/>
            <person name="Crasta O."/>
            <person name="Crooijmans R.P."/>
            <person name="Cooper K."/>
            <person name="Coulombe R.A."/>
            <person name="De S."/>
            <person name="Delany M.E."/>
            <person name="Dodgson J.B."/>
            <person name="Dong J.J."/>
            <person name="Evans C."/>
            <person name="Frederickson K.M."/>
            <person name="Flicek P."/>
            <person name="Florea L."/>
            <person name="Folkerts O."/>
            <person name="Groenen M.A."/>
            <person name="Harkins T.T."/>
            <person name="Herrero J."/>
            <person name="Hoffmann S."/>
            <person name="Megens H.J."/>
            <person name="Jiang A."/>
            <person name="de Jong P."/>
            <person name="Kaiser P."/>
            <person name="Kim H."/>
            <person name="Kim K.W."/>
            <person name="Kim S."/>
            <person name="Langenberger D."/>
            <person name="Lee M.K."/>
            <person name="Lee T."/>
            <person name="Mane S."/>
            <person name="Marcais G."/>
            <person name="Marz M."/>
            <person name="McElroy A.P."/>
            <person name="Modise T."/>
            <person name="Nefedov M."/>
            <person name="Notredame C."/>
            <person name="Paton I.R."/>
            <person name="Payne W.S."/>
            <person name="Pertea G."/>
            <person name="Prickett D."/>
            <person name="Puiu D."/>
            <person name="Qioa D."/>
            <person name="Raineri E."/>
            <person name="Ruffier M."/>
            <person name="Salzberg S.L."/>
            <person name="Schatz M.C."/>
            <person name="Scheuring C."/>
            <person name="Schmidt C.J."/>
            <person name="Schroeder S."/>
            <person name="Searle S.M."/>
            <person name="Smith E.J."/>
            <person name="Smith J."/>
            <person name="Sonstegard T.S."/>
            <person name="Stadler P.F."/>
            <person name="Tafer H."/>
            <person name="Tu Z.J."/>
            <person name="Van Tassell C.P."/>
            <person name="Vilella A.J."/>
            <person name="Williams K.P."/>
            <person name="Yorke J.A."/>
            <person name="Zhang L."/>
            <person name="Zhang H.B."/>
            <person name="Zhang X."/>
            <person name="Zhang Y."/>
            <person name="Reed K.M."/>
        </authorList>
    </citation>
    <scope>NUCLEOTIDE SEQUENCE [LARGE SCALE GENOMIC DNA]</scope>
</reference>
<organism evidence="3 4">
    <name type="scientific">Meleagris gallopavo</name>
    <name type="common">Wild turkey</name>
    <dbReference type="NCBI Taxonomy" id="9103"/>
    <lineage>
        <taxon>Eukaryota</taxon>
        <taxon>Metazoa</taxon>
        <taxon>Chordata</taxon>
        <taxon>Craniata</taxon>
        <taxon>Vertebrata</taxon>
        <taxon>Euteleostomi</taxon>
        <taxon>Archelosauria</taxon>
        <taxon>Archosauria</taxon>
        <taxon>Dinosauria</taxon>
        <taxon>Saurischia</taxon>
        <taxon>Theropoda</taxon>
        <taxon>Coelurosauria</taxon>
        <taxon>Aves</taxon>
        <taxon>Neognathae</taxon>
        <taxon>Galloanserae</taxon>
        <taxon>Galliformes</taxon>
        <taxon>Phasianidae</taxon>
        <taxon>Meleagridinae</taxon>
        <taxon>Meleagris</taxon>
    </lineage>
</organism>
<feature type="region of interest" description="Disordered" evidence="1">
    <location>
        <begin position="1"/>
        <end position="25"/>
    </location>
</feature>
<proteinExistence type="predicted"/>
<dbReference type="InterPro" id="IPR013087">
    <property type="entry name" value="Znf_C2H2_type"/>
</dbReference>
<dbReference type="AlphaFoldDB" id="A0A803YDW7"/>
<evidence type="ECO:0000259" key="2">
    <source>
        <dbReference type="PROSITE" id="PS00028"/>
    </source>
</evidence>
<dbReference type="Ensembl" id="ENSMGAT00000037935.1">
    <property type="protein sequence ID" value="ENSMGAP00000029964.1"/>
    <property type="gene ID" value="ENSMGAG00000022037.1"/>
</dbReference>